<dbReference type="PROSITE" id="PS51257">
    <property type="entry name" value="PROKAR_LIPOPROTEIN"/>
    <property type="match status" value="1"/>
</dbReference>
<evidence type="ECO:0000313" key="1">
    <source>
        <dbReference type="EMBL" id="ETR74301.1"/>
    </source>
</evidence>
<sequence>MRFIRWAVFANILLIACNTVPEKTSLPTTDTQLCQLQVSKHSDCLPHLFCTSVSYYIDKSSTKELLNFILHGETNVRTISHGENRLQLAYKPPIWPFDYEITILFHDRTHKIEICTEKSHDWLNYGKQFAKNIQNKYIAVSQKG</sequence>
<dbReference type="AlphaFoldDB" id="A0A1V1PHC8"/>
<protein>
    <recommendedName>
        <fullName evidence="3">Lipoprotein</fullName>
    </recommendedName>
</protein>
<reference evidence="2" key="1">
    <citation type="submission" date="2012-11" db="EMBL/GenBank/DDBJ databases">
        <authorList>
            <person name="Lucero-Rivera Y.E."/>
            <person name="Tovar-Ramirez D."/>
        </authorList>
    </citation>
    <scope>NUCLEOTIDE SEQUENCE [LARGE SCALE GENOMIC DNA]</scope>
    <source>
        <strain evidence="2">Araruama</strain>
    </source>
</reference>
<dbReference type="Proteomes" id="UP000189670">
    <property type="component" value="Unassembled WGS sequence"/>
</dbReference>
<evidence type="ECO:0008006" key="3">
    <source>
        <dbReference type="Google" id="ProtNLM"/>
    </source>
</evidence>
<name>A0A1V1PHC8_9BACT</name>
<evidence type="ECO:0000313" key="2">
    <source>
        <dbReference type="Proteomes" id="UP000189670"/>
    </source>
</evidence>
<organism evidence="1 2">
    <name type="scientific">Candidatus Magnetoglobus multicellularis str. Araruama</name>
    <dbReference type="NCBI Taxonomy" id="890399"/>
    <lineage>
        <taxon>Bacteria</taxon>
        <taxon>Pseudomonadati</taxon>
        <taxon>Thermodesulfobacteriota</taxon>
        <taxon>Desulfobacteria</taxon>
        <taxon>Desulfobacterales</taxon>
        <taxon>Desulfobacteraceae</taxon>
        <taxon>Candidatus Magnetoglobus</taxon>
    </lineage>
</organism>
<gene>
    <name evidence="1" type="ORF">OMM_06404</name>
</gene>
<dbReference type="EMBL" id="ATBP01000012">
    <property type="protein sequence ID" value="ETR74301.1"/>
    <property type="molecule type" value="Genomic_DNA"/>
</dbReference>
<accession>A0A1V1PHC8</accession>
<comment type="caution">
    <text evidence="1">The sequence shown here is derived from an EMBL/GenBank/DDBJ whole genome shotgun (WGS) entry which is preliminary data.</text>
</comment>
<proteinExistence type="predicted"/>